<sequence length="42" mass="4772">MSATPLSEEQRDVFERLQEAFPDDDAMQLLCEIMLDRGRGSA</sequence>
<evidence type="ECO:0000313" key="2">
    <source>
        <dbReference type="Proteomes" id="UP001595846"/>
    </source>
</evidence>
<comment type="caution">
    <text evidence="1">The sequence shown here is derived from an EMBL/GenBank/DDBJ whole genome shotgun (WGS) entry which is preliminary data.</text>
</comment>
<accession>A0ABD5NKD1</accession>
<dbReference type="EMBL" id="JBHSAQ010000002">
    <property type="protein sequence ID" value="MFC3957574.1"/>
    <property type="molecule type" value="Genomic_DNA"/>
</dbReference>
<dbReference type="Proteomes" id="UP001595846">
    <property type="component" value="Unassembled WGS sequence"/>
</dbReference>
<evidence type="ECO:0000313" key="1">
    <source>
        <dbReference type="EMBL" id="MFC3957574.1"/>
    </source>
</evidence>
<dbReference type="GeneID" id="73902942"/>
<proteinExistence type="predicted"/>
<organism evidence="1 2">
    <name type="scientific">Halovivax cerinus</name>
    <dbReference type="NCBI Taxonomy" id="1487865"/>
    <lineage>
        <taxon>Archaea</taxon>
        <taxon>Methanobacteriati</taxon>
        <taxon>Methanobacteriota</taxon>
        <taxon>Stenosarchaea group</taxon>
        <taxon>Halobacteria</taxon>
        <taxon>Halobacteriales</taxon>
        <taxon>Natrialbaceae</taxon>
        <taxon>Halovivax</taxon>
    </lineage>
</organism>
<reference evidence="1 2" key="1">
    <citation type="journal article" date="2019" name="Int. J. Syst. Evol. Microbiol.">
        <title>The Global Catalogue of Microorganisms (GCM) 10K type strain sequencing project: providing services to taxonomists for standard genome sequencing and annotation.</title>
        <authorList>
            <consortium name="The Broad Institute Genomics Platform"/>
            <consortium name="The Broad Institute Genome Sequencing Center for Infectious Disease"/>
            <person name="Wu L."/>
            <person name="Ma J."/>
        </authorList>
    </citation>
    <scope>NUCLEOTIDE SEQUENCE [LARGE SCALE GENOMIC DNA]</scope>
    <source>
        <strain evidence="1 2">IBRC-M 10256</strain>
    </source>
</reference>
<name>A0ABD5NKD1_9EURY</name>
<protein>
    <submittedName>
        <fullName evidence="1">Uncharacterized protein</fullName>
    </submittedName>
</protein>
<keyword evidence="2" id="KW-1185">Reference proteome</keyword>
<dbReference type="AlphaFoldDB" id="A0ABD5NKD1"/>
<dbReference type="RefSeq" id="WP_256533802.1">
    <property type="nucleotide sequence ID" value="NZ_CP101824.1"/>
</dbReference>
<gene>
    <name evidence="1" type="ORF">ACFOUR_04195</name>
</gene>